<proteinExistence type="predicted"/>
<dbReference type="Gramene" id="mRNA:HanXRQr2_Chr04g0142411">
    <property type="protein sequence ID" value="mRNA:HanXRQr2_Chr04g0142411"/>
    <property type="gene ID" value="HanXRQr2_Chr04g0142411"/>
</dbReference>
<keyword evidence="4" id="KW-0472">Membrane</keyword>
<dbReference type="InterPro" id="IPR052595">
    <property type="entry name" value="LRRC69/RLP"/>
</dbReference>
<evidence type="ECO:0000313" key="8">
    <source>
        <dbReference type="EMBL" id="KAF5808173.1"/>
    </source>
</evidence>
<dbReference type="InterPro" id="IPR001611">
    <property type="entry name" value="Leu-rich_rpt"/>
</dbReference>
<dbReference type="Pfam" id="PF23598">
    <property type="entry name" value="LRR_14"/>
    <property type="match status" value="1"/>
</dbReference>
<name>A0A9K3J4A1_HELAN</name>
<evidence type="ECO:0000259" key="6">
    <source>
        <dbReference type="Pfam" id="PF08263"/>
    </source>
</evidence>
<keyword evidence="8" id="KW-0808">Transferase</keyword>
<sequence length="467" mass="52859">MATWCSGKHKSPLLIFMLLLIFMVGRMQGRVCIEDERKALLEIKASIHELAYRFNIGNLLATWVDHGVASGECCDWERIKCDKTTGYITHLSLGNILSLEFEVDEYYDKDPIPLWQLNFSHFLHFKELKSLDLSWNYIGKPIADIGLEPLSSLKKLELLNLSTNYIETHIFPSLGALTSLKILDLSYINSYEGDNTPPFYDISEFSILENLEVLDLTQIGCYGTLQGSEAVSILKKLKVLNLRGNQFNESLITSLGALSSLKSLDLSENLLSGSFPAQELSNLANLEKLDLSLNKLNCTPSIQDCKSLMRLERLETISLGYNNFNKSIISCISFLPSLKILDLSGSLQFGSSFPTQELSLLRKLKTLDLSFCEFQSHTFNELPNLPDLEVLMLNQNNFNGTLPMAGEEVGCLESLIHYLLLQFLGLNLIGWVTRQWRFARLCMFHMSFSFLSHVHLLFAVTIFVPRI</sequence>
<dbReference type="Proteomes" id="UP000215914">
    <property type="component" value="Unassembled WGS sequence"/>
</dbReference>
<feature type="chain" id="PRO_5039928610" evidence="5">
    <location>
        <begin position="30"/>
        <end position="467"/>
    </location>
</feature>
<keyword evidence="3" id="KW-0677">Repeat</keyword>
<protein>
    <submittedName>
        <fullName evidence="8">Non-specific serine/threonine protein kinase</fullName>
        <ecNumber evidence="8">2.7.11.1</ecNumber>
    </submittedName>
</protein>
<dbReference type="EC" id="2.7.11.1" evidence="8"/>
<keyword evidence="2 5" id="KW-0732">Signal</keyword>
<dbReference type="InterPro" id="IPR055414">
    <property type="entry name" value="LRR_R13L4/SHOC2-like"/>
</dbReference>
<dbReference type="GO" id="GO:0004674">
    <property type="term" value="F:protein serine/threonine kinase activity"/>
    <property type="evidence" value="ECO:0007669"/>
    <property type="project" value="UniProtKB-KW"/>
</dbReference>
<dbReference type="SUPFAM" id="SSF52058">
    <property type="entry name" value="L domain-like"/>
    <property type="match status" value="1"/>
</dbReference>
<feature type="transmembrane region" description="Helical" evidence="4">
    <location>
        <begin position="444"/>
        <end position="464"/>
    </location>
</feature>
<keyword evidence="8" id="KW-0723">Serine/threonine-protein kinase</keyword>
<keyword evidence="9" id="KW-1185">Reference proteome</keyword>
<evidence type="ECO:0000259" key="7">
    <source>
        <dbReference type="Pfam" id="PF23598"/>
    </source>
</evidence>
<dbReference type="PANTHER" id="PTHR48057">
    <property type="entry name" value="LEUCINE-RICH REPEAT SERINE/THREONINE-PROTEIN KINASE 1"/>
    <property type="match status" value="1"/>
</dbReference>
<accession>A0A9K3J4A1</accession>
<evidence type="ECO:0000256" key="2">
    <source>
        <dbReference type="ARBA" id="ARBA00022729"/>
    </source>
</evidence>
<evidence type="ECO:0000313" key="9">
    <source>
        <dbReference type="Proteomes" id="UP000215914"/>
    </source>
</evidence>
<keyword evidence="1" id="KW-0433">Leucine-rich repeat</keyword>
<keyword evidence="4" id="KW-1133">Transmembrane helix</keyword>
<dbReference type="Gene3D" id="3.80.10.10">
    <property type="entry name" value="Ribonuclease Inhibitor"/>
    <property type="match status" value="3"/>
</dbReference>
<feature type="domain" description="Leucine-rich repeat-containing N-terminal plant-type" evidence="6">
    <location>
        <begin position="34"/>
        <end position="82"/>
    </location>
</feature>
<dbReference type="PROSITE" id="PS51450">
    <property type="entry name" value="LRR"/>
    <property type="match status" value="1"/>
</dbReference>
<keyword evidence="4" id="KW-0812">Transmembrane</keyword>
<dbReference type="PANTHER" id="PTHR48057:SF30">
    <property type="entry name" value="DNA-DAMAGE-REPAIR_TOLERATION DRT100-LIKE PROTEIN"/>
    <property type="match status" value="1"/>
</dbReference>
<dbReference type="AlphaFoldDB" id="A0A9K3J4A1"/>
<dbReference type="PRINTS" id="PR00019">
    <property type="entry name" value="LEURICHRPT"/>
</dbReference>
<evidence type="ECO:0000256" key="1">
    <source>
        <dbReference type="ARBA" id="ARBA00022614"/>
    </source>
</evidence>
<feature type="signal peptide" evidence="5">
    <location>
        <begin position="1"/>
        <end position="29"/>
    </location>
</feature>
<dbReference type="InterPro" id="IPR013210">
    <property type="entry name" value="LRR_N_plant-typ"/>
</dbReference>
<evidence type="ECO:0000256" key="4">
    <source>
        <dbReference type="SAM" id="Phobius"/>
    </source>
</evidence>
<feature type="domain" description="Disease resistance R13L4/SHOC-2-like LRR" evidence="7">
    <location>
        <begin position="145"/>
        <end position="413"/>
    </location>
</feature>
<dbReference type="Pfam" id="PF08263">
    <property type="entry name" value="LRRNT_2"/>
    <property type="match status" value="1"/>
</dbReference>
<reference evidence="8" key="2">
    <citation type="submission" date="2020-06" db="EMBL/GenBank/DDBJ databases">
        <title>Helianthus annuus Genome sequencing and assembly Release 2.</title>
        <authorList>
            <person name="Gouzy J."/>
            <person name="Langlade N."/>
            <person name="Munos S."/>
        </authorList>
    </citation>
    <scope>NUCLEOTIDE SEQUENCE</scope>
    <source>
        <tissue evidence="8">Leaves</tissue>
    </source>
</reference>
<reference evidence="8" key="1">
    <citation type="journal article" date="2017" name="Nature">
        <title>The sunflower genome provides insights into oil metabolism, flowering and Asterid evolution.</title>
        <authorList>
            <person name="Badouin H."/>
            <person name="Gouzy J."/>
            <person name="Grassa C.J."/>
            <person name="Murat F."/>
            <person name="Staton S.E."/>
            <person name="Cottret L."/>
            <person name="Lelandais-Briere C."/>
            <person name="Owens G.L."/>
            <person name="Carrere S."/>
            <person name="Mayjonade B."/>
            <person name="Legrand L."/>
            <person name="Gill N."/>
            <person name="Kane N.C."/>
            <person name="Bowers J.E."/>
            <person name="Hubner S."/>
            <person name="Bellec A."/>
            <person name="Berard A."/>
            <person name="Berges H."/>
            <person name="Blanchet N."/>
            <person name="Boniface M.C."/>
            <person name="Brunel D."/>
            <person name="Catrice O."/>
            <person name="Chaidir N."/>
            <person name="Claudel C."/>
            <person name="Donnadieu C."/>
            <person name="Faraut T."/>
            <person name="Fievet G."/>
            <person name="Helmstetter N."/>
            <person name="King M."/>
            <person name="Knapp S.J."/>
            <person name="Lai Z."/>
            <person name="Le Paslier M.C."/>
            <person name="Lippi Y."/>
            <person name="Lorenzon L."/>
            <person name="Mandel J.R."/>
            <person name="Marage G."/>
            <person name="Marchand G."/>
            <person name="Marquand E."/>
            <person name="Bret-Mestries E."/>
            <person name="Morien E."/>
            <person name="Nambeesan S."/>
            <person name="Nguyen T."/>
            <person name="Pegot-Espagnet P."/>
            <person name="Pouilly N."/>
            <person name="Raftis F."/>
            <person name="Sallet E."/>
            <person name="Schiex T."/>
            <person name="Thomas J."/>
            <person name="Vandecasteele C."/>
            <person name="Vares D."/>
            <person name="Vear F."/>
            <person name="Vautrin S."/>
            <person name="Crespi M."/>
            <person name="Mangin B."/>
            <person name="Burke J.M."/>
            <person name="Salse J."/>
            <person name="Munos S."/>
            <person name="Vincourt P."/>
            <person name="Rieseberg L.H."/>
            <person name="Langlade N.B."/>
        </authorList>
    </citation>
    <scope>NUCLEOTIDE SEQUENCE</scope>
    <source>
        <tissue evidence="8">Leaves</tissue>
    </source>
</reference>
<evidence type="ECO:0000256" key="5">
    <source>
        <dbReference type="SAM" id="SignalP"/>
    </source>
</evidence>
<organism evidence="8 9">
    <name type="scientific">Helianthus annuus</name>
    <name type="common">Common sunflower</name>
    <dbReference type="NCBI Taxonomy" id="4232"/>
    <lineage>
        <taxon>Eukaryota</taxon>
        <taxon>Viridiplantae</taxon>
        <taxon>Streptophyta</taxon>
        <taxon>Embryophyta</taxon>
        <taxon>Tracheophyta</taxon>
        <taxon>Spermatophyta</taxon>
        <taxon>Magnoliopsida</taxon>
        <taxon>eudicotyledons</taxon>
        <taxon>Gunneridae</taxon>
        <taxon>Pentapetalae</taxon>
        <taxon>asterids</taxon>
        <taxon>campanulids</taxon>
        <taxon>Asterales</taxon>
        <taxon>Asteraceae</taxon>
        <taxon>Asteroideae</taxon>
        <taxon>Heliantheae alliance</taxon>
        <taxon>Heliantheae</taxon>
        <taxon>Helianthus</taxon>
    </lineage>
</organism>
<evidence type="ECO:0000256" key="3">
    <source>
        <dbReference type="ARBA" id="ARBA00022737"/>
    </source>
</evidence>
<dbReference type="InterPro" id="IPR032675">
    <property type="entry name" value="LRR_dom_sf"/>
</dbReference>
<gene>
    <name evidence="8" type="ORF">HanXRQr2_Chr04g0142411</name>
</gene>
<dbReference type="EMBL" id="MNCJ02000319">
    <property type="protein sequence ID" value="KAF5808173.1"/>
    <property type="molecule type" value="Genomic_DNA"/>
</dbReference>
<keyword evidence="8" id="KW-0418">Kinase</keyword>
<comment type="caution">
    <text evidence="8">The sequence shown here is derived from an EMBL/GenBank/DDBJ whole genome shotgun (WGS) entry which is preliminary data.</text>
</comment>